<gene>
    <name evidence="1" type="ORF">KIN20_033155</name>
</gene>
<comment type="caution">
    <text evidence="1">The sequence shown here is derived from an EMBL/GenBank/DDBJ whole genome shotgun (WGS) entry which is preliminary data.</text>
</comment>
<evidence type="ECO:0000313" key="1">
    <source>
        <dbReference type="EMBL" id="KAJ1371243.1"/>
    </source>
</evidence>
<keyword evidence="2" id="KW-1185">Reference proteome</keyword>
<sequence>MGKNEYVIKHGVVTLMRDCMISHVELESLAKELNKVVHRNKYVVEFDFCKSIERNAKKLDMRYYLRDLRFSSKGVIDD</sequence>
<proteinExistence type="predicted"/>
<dbReference type="EMBL" id="JAHQIW010006940">
    <property type="protein sequence ID" value="KAJ1371243.1"/>
    <property type="molecule type" value="Genomic_DNA"/>
</dbReference>
<organism evidence="1 2">
    <name type="scientific">Parelaphostrongylus tenuis</name>
    <name type="common">Meningeal worm</name>
    <dbReference type="NCBI Taxonomy" id="148309"/>
    <lineage>
        <taxon>Eukaryota</taxon>
        <taxon>Metazoa</taxon>
        <taxon>Ecdysozoa</taxon>
        <taxon>Nematoda</taxon>
        <taxon>Chromadorea</taxon>
        <taxon>Rhabditida</taxon>
        <taxon>Rhabditina</taxon>
        <taxon>Rhabditomorpha</taxon>
        <taxon>Strongyloidea</taxon>
        <taxon>Metastrongylidae</taxon>
        <taxon>Parelaphostrongylus</taxon>
    </lineage>
</organism>
<dbReference type="AlphaFoldDB" id="A0AAD5WJ02"/>
<protein>
    <submittedName>
        <fullName evidence="1">Uncharacterized protein</fullName>
    </submittedName>
</protein>
<name>A0AAD5WJ02_PARTN</name>
<evidence type="ECO:0000313" key="2">
    <source>
        <dbReference type="Proteomes" id="UP001196413"/>
    </source>
</evidence>
<reference evidence="1" key="1">
    <citation type="submission" date="2021-06" db="EMBL/GenBank/DDBJ databases">
        <title>Parelaphostrongylus tenuis whole genome reference sequence.</title>
        <authorList>
            <person name="Garwood T.J."/>
            <person name="Larsen P.A."/>
            <person name="Fountain-Jones N.M."/>
            <person name="Garbe J.R."/>
            <person name="Macchietto M.G."/>
            <person name="Kania S.A."/>
            <person name="Gerhold R.W."/>
            <person name="Richards J.E."/>
            <person name="Wolf T.M."/>
        </authorList>
    </citation>
    <scope>NUCLEOTIDE SEQUENCE</scope>
    <source>
        <strain evidence="1">MNPRO001-30</strain>
        <tissue evidence="1">Meninges</tissue>
    </source>
</reference>
<dbReference type="Proteomes" id="UP001196413">
    <property type="component" value="Unassembled WGS sequence"/>
</dbReference>
<accession>A0AAD5WJ02</accession>